<sequence>MNLHLTITVNGKSYTRSFRNTAGNRVKAIEQARQITSTRKIADGIEQVKVIENRRGVAQTLWNSKIDAR</sequence>
<accession>A0A7W3N1N3</accession>
<comment type="caution">
    <text evidence="1">The sequence shown here is derived from an EMBL/GenBank/DDBJ whole genome shotgun (WGS) entry which is preliminary data.</text>
</comment>
<dbReference type="AlphaFoldDB" id="A0A7W3N1N3"/>
<keyword evidence="2" id="KW-1185">Reference proteome</keyword>
<evidence type="ECO:0000313" key="2">
    <source>
        <dbReference type="Proteomes" id="UP000539313"/>
    </source>
</evidence>
<name>A0A7W3N1N3_9ACTN</name>
<protein>
    <submittedName>
        <fullName evidence="1">Uncharacterized protein</fullName>
    </submittedName>
</protein>
<reference evidence="1 2" key="1">
    <citation type="submission" date="2020-08" db="EMBL/GenBank/DDBJ databases">
        <title>Sequencing the genomes of 1000 actinobacteria strains.</title>
        <authorList>
            <person name="Klenk H.-P."/>
        </authorList>
    </citation>
    <scope>NUCLEOTIDE SEQUENCE [LARGE SCALE GENOMIC DNA]</scope>
    <source>
        <strain evidence="1 2">DSM 45823</strain>
    </source>
</reference>
<organism evidence="1 2">
    <name type="scientific">Thermomonospora cellulosilytica</name>
    <dbReference type="NCBI Taxonomy" id="1411118"/>
    <lineage>
        <taxon>Bacteria</taxon>
        <taxon>Bacillati</taxon>
        <taxon>Actinomycetota</taxon>
        <taxon>Actinomycetes</taxon>
        <taxon>Streptosporangiales</taxon>
        <taxon>Thermomonosporaceae</taxon>
        <taxon>Thermomonospora</taxon>
    </lineage>
</organism>
<dbReference type="Proteomes" id="UP000539313">
    <property type="component" value="Unassembled WGS sequence"/>
</dbReference>
<dbReference type="EMBL" id="JACJII010000001">
    <property type="protein sequence ID" value="MBA9005885.1"/>
    <property type="molecule type" value="Genomic_DNA"/>
</dbReference>
<gene>
    <name evidence="1" type="ORF">HNR21_004767</name>
</gene>
<proteinExistence type="predicted"/>
<dbReference type="RefSeq" id="WP_182706943.1">
    <property type="nucleotide sequence ID" value="NZ_JACJII010000001.1"/>
</dbReference>
<evidence type="ECO:0000313" key="1">
    <source>
        <dbReference type="EMBL" id="MBA9005885.1"/>
    </source>
</evidence>